<evidence type="ECO:0000313" key="8">
    <source>
        <dbReference type="Proteomes" id="UP000734854"/>
    </source>
</evidence>
<evidence type="ECO:0000256" key="5">
    <source>
        <dbReference type="RuleBase" id="RU367024"/>
    </source>
</evidence>
<dbReference type="Gene3D" id="2.70.40.10">
    <property type="match status" value="1"/>
</dbReference>
<accession>A0A8J5G2R8</accession>
<keyword evidence="5" id="KW-0460">Magnesium</keyword>
<dbReference type="PANTHER" id="PTHR11241:SF0">
    <property type="entry name" value="DEOXYURIDINE 5'-TRIPHOSPHATE NUCLEOTIDOHYDROLASE"/>
    <property type="match status" value="1"/>
</dbReference>
<evidence type="ECO:0000256" key="4">
    <source>
        <dbReference type="ARBA" id="ARBA00023080"/>
    </source>
</evidence>
<dbReference type="GO" id="GO:0046081">
    <property type="term" value="P:dUTP catabolic process"/>
    <property type="evidence" value="ECO:0007669"/>
    <property type="project" value="UniProtKB-UniRule"/>
</dbReference>
<dbReference type="InterPro" id="IPR033704">
    <property type="entry name" value="dUTPase_trimeric"/>
</dbReference>
<feature type="domain" description="dUTPase-like" evidence="6">
    <location>
        <begin position="238"/>
        <end position="311"/>
    </location>
</feature>
<dbReference type="EC" id="3.6.1.23" evidence="5"/>
<name>A0A8J5G2R8_ZINOF</name>
<evidence type="ECO:0000256" key="3">
    <source>
        <dbReference type="ARBA" id="ARBA00022801"/>
    </source>
</evidence>
<dbReference type="InterPro" id="IPR008181">
    <property type="entry name" value="dUTPase"/>
</dbReference>
<dbReference type="GO" id="GO:0000287">
    <property type="term" value="F:magnesium ion binding"/>
    <property type="evidence" value="ECO:0007669"/>
    <property type="project" value="UniProtKB-UniRule"/>
</dbReference>
<keyword evidence="4 5" id="KW-0546">Nucleotide metabolism</keyword>
<dbReference type="UniPathway" id="UPA00610">
    <property type="reaction ID" value="UER00666"/>
</dbReference>
<protein>
    <recommendedName>
        <fullName evidence="5">Deoxyuridine 5'-triphosphate nucleotidohydrolase</fullName>
        <shortName evidence="5">dUTPase</shortName>
        <ecNumber evidence="5">3.6.1.23</ecNumber>
    </recommendedName>
    <alternativeName>
        <fullName evidence="5">dUTP pyrophosphatase</fullName>
    </alternativeName>
</protein>
<reference evidence="7 8" key="1">
    <citation type="submission" date="2020-08" db="EMBL/GenBank/DDBJ databases">
        <title>Plant Genome Project.</title>
        <authorList>
            <person name="Zhang R.-G."/>
        </authorList>
    </citation>
    <scope>NUCLEOTIDE SEQUENCE [LARGE SCALE GENOMIC DNA]</scope>
    <source>
        <tissue evidence="7">Rhizome</tissue>
    </source>
</reference>
<comment type="caution">
    <text evidence="7">The sequence shown here is derived from an EMBL/GenBank/DDBJ whole genome shotgun (WGS) entry which is preliminary data.</text>
</comment>
<dbReference type="GO" id="GO:0006226">
    <property type="term" value="P:dUMP biosynthetic process"/>
    <property type="evidence" value="ECO:0007669"/>
    <property type="project" value="UniProtKB-UniRule"/>
</dbReference>
<dbReference type="InterPro" id="IPR029054">
    <property type="entry name" value="dUTPase-like"/>
</dbReference>
<keyword evidence="3 5" id="KW-0378">Hydrolase</keyword>
<dbReference type="Pfam" id="PF00692">
    <property type="entry name" value="dUTPase"/>
    <property type="match status" value="1"/>
</dbReference>
<dbReference type="AlphaFoldDB" id="A0A8J5G2R8"/>
<proteinExistence type="inferred from homology"/>
<dbReference type="SUPFAM" id="SSF51283">
    <property type="entry name" value="dUTPase-like"/>
    <property type="match status" value="1"/>
</dbReference>
<dbReference type="Proteomes" id="UP000734854">
    <property type="component" value="Unassembled WGS sequence"/>
</dbReference>
<comment type="pathway">
    <text evidence="1 5">Pyrimidine metabolism; dUMP biosynthesis; dUMP from dCTP (dUTP route): step 2/2.</text>
</comment>
<evidence type="ECO:0000256" key="1">
    <source>
        <dbReference type="ARBA" id="ARBA00005142"/>
    </source>
</evidence>
<sequence length="317" mass="35534">MTLIIFRDNRWQGDQDILAAMEVYLTQGSQMVYVIPETMFTIGDFFRNIQISILTKGYEAWQNGEANLLITRGLVGRLSNTPNVGFTYEIQGVVDYLTTHGVKALPGQCLSTQRLQGLNWVIRRTQVIIPMQPSEVNSNNLMDGRISLSFHNYIAAQTSQQPIYNERDEELQNQELIAVLIEKADGVFEEVDIPTNLDTKDTSHPYLLVHKLSPSTVIPFRKTSGVAGLDLNASENAMEIPWGTYGRIATRSSAALKLGLDIGAGVIDSDYRGEVKILAFNHSDQNIYIHKGDCVAQLILEYIVMTNVYEVQQSLPY</sequence>
<evidence type="ECO:0000256" key="2">
    <source>
        <dbReference type="ARBA" id="ARBA00006581"/>
    </source>
</evidence>
<dbReference type="EMBL" id="JACMSC010000011">
    <property type="protein sequence ID" value="KAG6498756.1"/>
    <property type="molecule type" value="Genomic_DNA"/>
</dbReference>
<gene>
    <name evidence="7" type="ORF">ZIOFF_038478</name>
</gene>
<comment type="similarity">
    <text evidence="2 5">Belongs to the dUTPase family.</text>
</comment>
<dbReference type="PANTHER" id="PTHR11241">
    <property type="entry name" value="DEOXYURIDINE 5'-TRIPHOSPHATE NUCLEOTIDOHYDROLASE"/>
    <property type="match status" value="1"/>
</dbReference>
<dbReference type="CDD" id="cd07557">
    <property type="entry name" value="trimeric_dUTPase"/>
    <property type="match status" value="1"/>
</dbReference>
<dbReference type="GO" id="GO:0004170">
    <property type="term" value="F:dUTP diphosphatase activity"/>
    <property type="evidence" value="ECO:0007669"/>
    <property type="project" value="UniProtKB-UniRule"/>
</dbReference>
<comment type="function">
    <text evidence="5">Involved in nucleotide metabolism via production of dUMP, the immediate precursor of thymidine nucleotides, and decreases the intracellular concentration of dUTP so that uracil cannot be incorporated into DNA.</text>
</comment>
<dbReference type="InterPro" id="IPR036157">
    <property type="entry name" value="dUTPase-like_sf"/>
</dbReference>
<keyword evidence="8" id="KW-1185">Reference proteome</keyword>
<comment type="catalytic activity">
    <reaction evidence="5">
        <text>dUTP + H2O = dUMP + diphosphate + H(+)</text>
        <dbReference type="Rhea" id="RHEA:10248"/>
        <dbReference type="ChEBI" id="CHEBI:15377"/>
        <dbReference type="ChEBI" id="CHEBI:15378"/>
        <dbReference type="ChEBI" id="CHEBI:33019"/>
        <dbReference type="ChEBI" id="CHEBI:61555"/>
        <dbReference type="ChEBI" id="CHEBI:246422"/>
        <dbReference type="EC" id="3.6.1.23"/>
    </reaction>
</comment>
<organism evidence="7 8">
    <name type="scientific">Zingiber officinale</name>
    <name type="common">Ginger</name>
    <name type="synonym">Amomum zingiber</name>
    <dbReference type="NCBI Taxonomy" id="94328"/>
    <lineage>
        <taxon>Eukaryota</taxon>
        <taxon>Viridiplantae</taxon>
        <taxon>Streptophyta</taxon>
        <taxon>Embryophyta</taxon>
        <taxon>Tracheophyta</taxon>
        <taxon>Spermatophyta</taxon>
        <taxon>Magnoliopsida</taxon>
        <taxon>Liliopsida</taxon>
        <taxon>Zingiberales</taxon>
        <taxon>Zingiberaceae</taxon>
        <taxon>Zingiber</taxon>
    </lineage>
</organism>
<evidence type="ECO:0000313" key="7">
    <source>
        <dbReference type="EMBL" id="KAG6498756.1"/>
    </source>
</evidence>
<keyword evidence="5" id="KW-0479">Metal-binding</keyword>
<evidence type="ECO:0000259" key="6">
    <source>
        <dbReference type="Pfam" id="PF00692"/>
    </source>
</evidence>
<comment type="cofactor">
    <cofactor evidence="5">
        <name>Mg(2+)</name>
        <dbReference type="ChEBI" id="CHEBI:18420"/>
    </cofactor>
</comment>